<evidence type="ECO:0000313" key="3">
    <source>
        <dbReference type="Proteomes" id="UP000198806"/>
    </source>
</evidence>
<dbReference type="EMBL" id="FOWD01000004">
    <property type="protein sequence ID" value="SFN91305.1"/>
    <property type="molecule type" value="Genomic_DNA"/>
</dbReference>
<dbReference type="AlphaFoldDB" id="A0A1I5CWC3"/>
<keyword evidence="1" id="KW-1133">Transmembrane helix</keyword>
<evidence type="ECO:0000313" key="2">
    <source>
        <dbReference type="EMBL" id="SFN91305.1"/>
    </source>
</evidence>
<keyword evidence="1" id="KW-0812">Transmembrane</keyword>
<proteinExistence type="predicted"/>
<gene>
    <name evidence="2" type="ORF">SAMN04489757_10469</name>
</gene>
<dbReference type="RefSeq" id="WP_216396970.1">
    <property type="nucleotide sequence ID" value="NZ_JAHLON010000018.1"/>
</dbReference>
<dbReference type="STRING" id="1527.SAMN04489757_10469"/>
<reference evidence="2 3" key="1">
    <citation type="submission" date="2016-10" db="EMBL/GenBank/DDBJ databases">
        <authorList>
            <person name="de Groot N.N."/>
        </authorList>
    </citation>
    <scope>NUCLEOTIDE SEQUENCE [LARGE SCALE GENOMIC DNA]</scope>
    <source>
        <strain evidence="2 3">DSM 1283</strain>
    </source>
</reference>
<accession>A0A1I5CWC3</accession>
<sequence>MLKKKRKPNPINSKKIWLLLPVYVIYIIVYEFYLGVNLFELLGNIIFPGKKKENKI</sequence>
<organism evidence="2 3">
    <name type="scientific">Anaerocolumna aminovalerica</name>
    <dbReference type="NCBI Taxonomy" id="1527"/>
    <lineage>
        <taxon>Bacteria</taxon>
        <taxon>Bacillati</taxon>
        <taxon>Bacillota</taxon>
        <taxon>Clostridia</taxon>
        <taxon>Lachnospirales</taxon>
        <taxon>Lachnospiraceae</taxon>
        <taxon>Anaerocolumna</taxon>
    </lineage>
</organism>
<evidence type="ECO:0000256" key="1">
    <source>
        <dbReference type="SAM" id="Phobius"/>
    </source>
</evidence>
<dbReference type="Proteomes" id="UP000198806">
    <property type="component" value="Unassembled WGS sequence"/>
</dbReference>
<keyword evidence="1" id="KW-0472">Membrane</keyword>
<name>A0A1I5CWC3_9FIRM</name>
<feature type="transmembrane region" description="Helical" evidence="1">
    <location>
        <begin position="16"/>
        <end position="34"/>
    </location>
</feature>
<protein>
    <submittedName>
        <fullName evidence="2">Uncharacterized protein</fullName>
    </submittedName>
</protein>
<keyword evidence="3" id="KW-1185">Reference proteome</keyword>